<keyword evidence="3" id="KW-0813">Transport</keyword>
<evidence type="ECO:0000256" key="2">
    <source>
        <dbReference type="ARBA" id="ARBA00010199"/>
    </source>
</evidence>
<evidence type="ECO:0000256" key="1">
    <source>
        <dbReference type="ARBA" id="ARBA00004141"/>
    </source>
</evidence>
<dbReference type="PANTHER" id="PTHR43298:SF2">
    <property type="entry name" value="FMN_FAD EXPORTER YEEO-RELATED"/>
    <property type="match status" value="1"/>
</dbReference>
<dbReference type="NCBIfam" id="TIGR00797">
    <property type="entry name" value="matE"/>
    <property type="match status" value="1"/>
</dbReference>
<feature type="transmembrane region" description="Helical" evidence="7">
    <location>
        <begin position="131"/>
        <end position="151"/>
    </location>
</feature>
<dbReference type="PANTHER" id="PTHR43298">
    <property type="entry name" value="MULTIDRUG RESISTANCE PROTEIN NORM-RELATED"/>
    <property type="match status" value="1"/>
</dbReference>
<dbReference type="Pfam" id="PF01554">
    <property type="entry name" value="MatE"/>
    <property type="match status" value="2"/>
</dbReference>
<protein>
    <submittedName>
        <fullName evidence="8">MATE family efflux transporter</fullName>
    </submittedName>
</protein>
<dbReference type="InterPro" id="IPR044644">
    <property type="entry name" value="DinF-like"/>
</dbReference>
<feature type="transmembrane region" description="Helical" evidence="7">
    <location>
        <begin position="385"/>
        <end position="404"/>
    </location>
</feature>
<accession>A0A2D6YJK0</accession>
<dbReference type="CDD" id="cd13136">
    <property type="entry name" value="MATE_DinF_like"/>
    <property type="match status" value="1"/>
</dbReference>
<feature type="transmembrane region" description="Helical" evidence="7">
    <location>
        <begin position="312"/>
        <end position="333"/>
    </location>
</feature>
<dbReference type="InterPro" id="IPR002528">
    <property type="entry name" value="MATE_fam"/>
</dbReference>
<evidence type="ECO:0000313" key="8">
    <source>
        <dbReference type="EMBL" id="MAH63366.1"/>
    </source>
</evidence>
<dbReference type="InterPro" id="IPR050222">
    <property type="entry name" value="MATE_MdtK"/>
</dbReference>
<evidence type="ECO:0000256" key="6">
    <source>
        <dbReference type="ARBA" id="ARBA00023136"/>
    </source>
</evidence>
<dbReference type="GO" id="GO:0042910">
    <property type="term" value="F:xenobiotic transmembrane transporter activity"/>
    <property type="evidence" value="ECO:0007669"/>
    <property type="project" value="InterPro"/>
</dbReference>
<comment type="subcellular location">
    <subcellularLocation>
        <location evidence="1">Membrane</location>
        <topology evidence="1">Multi-pass membrane protein</topology>
    </subcellularLocation>
</comment>
<feature type="transmembrane region" description="Helical" evidence="7">
    <location>
        <begin position="184"/>
        <end position="206"/>
    </location>
</feature>
<evidence type="ECO:0000256" key="3">
    <source>
        <dbReference type="ARBA" id="ARBA00022448"/>
    </source>
</evidence>
<evidence type="ECO:0000313" key="9">
    <source>
        <dbReference type="Proteomes" id="UP000226525"/>
    </source>
</evidence>
<feature type="transmembrane region" description="Helical" evidence="7">
    <location>
        <begin position="268"/>
        <end position="291"/>
    </location>
</feature>
<dbReference type="EMBL" id="NZEX01000091">
    <property type="protein sequence ID" value="MAH63366.1"/>
    <property type="molecule type" value="Genomic_DNA"/>
</dbReference>
<feature type="transmembrane region" description="Helical" evidence="7">
    <location>
        <begin position="7"/>
        <end position="28"/>
    </location>
</feature>
<feature type="transmembrane region" description="Helical" evidence="7">
    <location>
        <begin position="237"/>
        <end position="256"/>
    </location>
</feature>
<keyword evidence="6 7" id="KW-0472">Membrane</keyword>
<feature type="transmembrane region" description="Helical" evidence="7">
    <location>
        <begin position="158"/>
        <end position="178"/>
    </location>
</feature>
<evidence type="ECO:0000256" key="5">
    <source>
        <dbReference type="ARBA" id="ARBA00022989"/>
    </source>
</evidence>
<dbReference type="GO" id="GO:0005886">
    <property type="term" value="C:plasma membrane"/>
    <property type="evidence" value="ECO:0007669"/>
    <property type="project" value="TreeGrafter"/>
</dbReference>
<feature type="transmembrane region" description="Helical" evidence="7">
    <location>
        <begin position="89"/>
        <end position="111"/>
    </location>
</feature>
<dbReference type="Proteomes" id="UP000226525">
    <property type="component" value="Unassembled WGS sequence"/>
</dbReference>
<comment type="similarity">
    <text evidence="2">Belongs to the multi antimicrobial extrusion (MATE) (TC 2.A.66.1) family.</text>
</comment>
<feature type="transmembrane region" description="Helical" evidence="7">
    <location>
        <begin position="353"/>
        <end position="373"/>
    </location>
</feature>
<gene>
    <name evidence="8" type="ORF">CMN54_07990</name>
</gene>
<feature type="transmembrane region" description="Helical" evidence="7">
    <location>
        <begin position="410"/>
        <end position="428"/>
    </location>
</feature>
<name>A0A2D6YJK0_9DELT</name>
<keyword evidence="4 7" id="KW-0812">Transmembrane</keyword>
<feature type="transmembrane region" description="Helical" evidence="7">
    <location>
        <begin position="40"/>
        <end position="59"/>
    </location>
</feature>
<dbReference type="GO" id="GO:0015297">
    <property type="term" value="F:antiporter activity"/>
    <property type="evidence" value="ECO:0007669"/>
    <property type="project" value="InterPro"/>
</dbReference>
<comment type="caution">
    <text evidence="8">The sequence shown here is derived from an EMBL/GenBank/DDBJ whole genome shotgun (WGS) entry which is preliminary data.</text>
</comment>
<evidence type="ECO:0000256" key="7">
    <source>
        <dbReference type="SAM" id="Phobius"/>
    </source>
</evidence>
<dbReference type="AlphaFoldDB" id="A0A2D6YJK0"/>
<keyword evidence="5 7" id="KW-1133">Transmembrane helix</keyword>
<reference evidence="9" key="1">
    <citation type="submission" date="2017-09" db="EMBL/GenBank/DDBJ databases">
        <title>The Reconstruction of 2,631 Draft Metagenome-Assembled Genomes from the Global Oceans.</title>
        <authorList>
            <person name="Tully B.J."/>
            <person name="Graham E.D."/>
            <person name="Heidelberg J.F."/>
        </authorList>
    </citation>
    <scope>NUCLEOTIDE SEQUENCE [LARGE SCALE GENOMIC DNA]</scope>
</reference>
<organism evidence="8 9">
    <name type="scientific">SAR324 cluster bacterium</name>
    <dbReference type="NCBI Taxonomy" id="2024889"/>
    <lineage>
        <taxon>Bacteria</taxon>
        <taxon>Deltaproteobacteria</taxon>
        <taxon>SAR324 cluster</taxon>
    </lineage>
</organism>
<proteinExistence type="inferred from homology"/>
<evidence type="ECO:0000256" key="4">
    <source>
        <dbReference type="ARBA" id="ARBA00022692"/>
    </source>
</evidence>
<sequence length="436" mass="47685">MQITHQRILNIAIPIVLANVTVPLLSLVDTGVVGQIDSPIPIAAVGMGGLILNTTYWFFGFLRMGTTGLASQALGAQNSAEVNAILTRVLLLGGAAGLLIIALQVPLFWLAFQLSPATEAVETQARLYMQIRVLSAPAAIAIYGLNGWLIAQERTRSVLLLQIWMNGLNILLDLWFVIGQGWGVQGVAWASFLSEISALVLGLLICRNTLLGRDWRNWSRVFDRDMLLRMVNVNRDILLRTLILQCISVSFLFVAADFGVVELAATHVLGQFLIVTVFALDGFAFAAETLVGQAIGARSRSGFRRSALMASYWAVGIALLLTLAIALFGNWMIELLSKSEEVRQTAVKYLPFLLLMPIFGVGSWMLDGIFIGATQTRDMRNMMAISLLIYGIALIFLVPIFGLFGLWTALLISLIARGVTLGFCYPGLEKRVLAKR</sequence>